<name>A0A1H6L5N0_9GAMM</name>
<keyword evidence="2" id="KW-0812">Transmembrane</keyword>
<evidence type="ECO:0000313" key="4">
    <source>
        <dbReference type="Proteomes" id="UP000198559"/>
    </source>
</evidence>
<keyword evidence="2" id="KW-1133">Transmembrane helix</keyword>
<dbReference type="AlphaFoldDB" id="A0A1H6L5N0"/>
<protein>
    <submittedName>
        <fullName evidence="3">Membrane protein</fullName>
    </submittedName>
</protein>
<sequence length="202" mass="22161">MRSYLKSSDNFVDLEMENELNKGVLSFLSGILVVMTTWISEFFINTLTVVIIAFLPIGLAMVKLIFVVLLPIILLVSALRVDVFIQLMVFYFAISFLTVIWAIAAFIDNNIMNVLTDTGIGNDSASSIASELMGRMTTSGAMVALASSFIYYQMTTRWFKLMAMVGAEGAKEASGAMDDSKESADSIKNTTKTTTKTAIKKL</sequence>
<accession>A0A1H6L5N0</accession>
<gene>
    <name evidence="3" type="ORF">BAZSYMB_GCONTIG00775_0</name>
</gene>
<feature type="transmembrane region" description="Helical" evidence="2">
    <location>
        <begin position="88"/>
        <end position="107"/>
    </location>
</feature>
<feature type="transmembrane region" description="Helical" evidence="2">
    <location>
        <begin position="24"/>
        <end position="44"/>
    </location>
</feature>
<evidence type="ECO:0000256" key="2">
    <source>
        <dbReference type="SAM" id="Phobius"/>
    </source>
</evidence>
<dbReference type="Proteomes" id="UP000198559">
    <property type="component" value="Unassembled WGS sequence"/>
</dbReference>
<reference evidence="4" key="1">
    <citation type="submission" date="2016-06" db="EMBL/GenBank/DDBJ databases">
        <authorList>
            <person name="Petersen J."/>
            <person name="Sayavedra L."/>
        </authorList>
    </citation>
    <scope>NUCLEOTIDE SEQUENCE [LARGE SCALE GENOMIC DNA]</scope>
    <source>
        <strain evidence="4">BazSymB</strain>
    </source>
</reference>
<feature type="region of interest" description="Disordered" evidence="1">
    <location>
        <begin position="176"/>
        <end position="202"/>
    </location>
</feature>
<feature type="transmembrane region" description="Helical" evidence="2">
    <location>
        <begin position="50"/>
        <end position="76"/>
    </location>
</feature>
<keyword evidence="2" id="KW-0472">Membrane</keyword>
<feature type="compositionally biased region" description="Low complexity" evidence="1">
    <location>
        <begin position="188"/>
        <end position="202"/>
    </location>
</feature>
<dbReference type="EMBL" id="CVUD02000160">
    <property type="protein sequence ID" value="SEH81456.1"/>
    <property type="molecule type" value="Genomic_DNA"/>
</dbReference>
<proteinExistence type="predicted"/>
<organism evidence="3 4">
    <name type="scientific">Bathymodiolus azoricus thioautotrophic gill symbiont</name>
    <dbReference type="NCBI Taxonomy" id="235205"/>
    <lineage>
        <taxon>Bacteria</taxon>
        <taxon>Pseudomonadati</taxon>
        <taxon>Pseudomonadota</taxon>
        <taxon>Gammaproteobacteria</taxon>
        <taxon>sulfur-oxidizing symbionts</taxon>
    </lineage>
</organism>
<evidence type="ECO:0000313" key="3">
    <source>
        <dbReference type="EMBL" id="SEH81456.1"/>
    </source>
</evidence>
<evidence type="ECO:0000256" key="1">
    <source>
        <dbReference type="SAM" id="MobiDB-lite"/>
    </source>
</evidence>
<feature type="transmembrane region" description="Helical" evidence="2">
    <location>
        <begin position="132"/>
        <end position="152"/>
    </location>
</feature>